<feature type="transmembrane region" description="Helical" evidence="6">
    <location>
        <begin position="52"/>
        <end position="69"/>
    </location>
</feature>
<dbReference type="GO" id="GO:0005886">
    <property type="term" value="C:plasma membrane"/>
    <property type="evidence" value="ECO:0007669"/>
    <property type="project" value="UniProtKB-SubCell"/>
</dbReference>
<dbReference type="InterPro" id="IPR020846">
    <property type="entry name" value="MFS_dom"/>
</dbReference>
<feature type="transmembrane region" description="Helical" evidence="6">
    <location>
        <begin position="12"/>
        <end position="32"/>
    </location>
</feature>
<feature type="transmembrane region" description="Helical" evidence="6">
    <location>
        <begin position="197"/>
        <end position="216"/>
    </location>
</feature>
<dbReference type="InterPro" id="IPR011701">
    <property type="entry name" value="MFS"/>
</dbReference>
<evidence type="ECO:0000256" key="4">
    <source>
        <dbReference type="ARBA" id="ARBA00022989"/>
    </source>
</evidence>
<dbReference type="PROSITE" id="PS50850">
    <property type="entry name" value="MFS"/>
    <property type="match status" value="1"/>
</dbReference>
<sequence length="454" mass="49584">MIKGKHYEKFLIITIGISVFAGVMSTSMITIAFPDLVFDFKIDYSTLQIRNILFFSFFAAGLPLFGSIADRVGPKKLVQFGLTLFILSNIVSGFSINWAIFLVAQSLQAISDSMIVPALVLLIRQSFKDEKIGWAFGWFSATLASATLIGPALGGGIVEYTSWRYIFLALTLFSLVSLMLGTLILPKDGKRNRNKQIPFMNTVSLVLFLCFFQFSLVASSSIFLTVSLVVALLSLSMLLFLETRNKVNKIFPAGAFNNKIFVVSLIRVFLLFLVSNAMILIIPSLMRDHFGLSPDVIGLIIIIESIIAISLAGFAGKLADLNALKTMTFGFIPILSGLVLLQLTSNININPIILFVLFFLCIGLGSTFASPALNKIAMLSVPKEETGSYMGLFQMIQFGTGAFASGIIGLLVSGGTSTLEIRELRSVFGVAIFLIISAVLTTMVDKRFLKIQKS</sequence>
<evidence type="ECO:0000313" key="9">
    <source>
        <dbReference type="Proteomes" id="UP000640274"/>
    </source>
</evidence>
<dbReference type="PANTHER" id="PTHR42718:SF9">
    <property type="entry name" value="MAJOR FACILITATOR SUPERFAMILY MULTIDRUG TRANSPORTER MFSC"/>
    <property type="match status" value="1"/>
</dbReference>
<dbReference type="EMBL" id="JAELUP010000103">
    <property type="protein sequence ID" value="MBJ6363194.1"/>
    <property type="molecule type" value="Genomic_DNA"/>
</dbReference>
<keyword evidence="5 6" id="KW-0472">Membrane</keyword>
<feature type="transmembrane region" description="Helical" evidence="6">
    <location>
        <begin position="165"/>
        <end position="185"/>
    </location>
</feature>
<name>A0A934J4M1_9BACL</name>
<dbReference type="CDD" id="cd17321">
    <property type="entry name" value="MFS_MMR_MDR_like"/>
    <property type="match status" value="1"/>
</dbReference>
<evidence type="ECO:0000256" key="2">
    <source>
        <dbReference type="ARBA" id="ARBA00022448"/>
    </source>
</evidence>
<comment type="caution">
    <text evidence="8">The sequence shown here is derived from an EMBL/GenBank/DDBJ whole genome shotgun (WGS) entry which is preliminary data.</text>
</comment>
<feature type="transmembrane region" description="Helical" evidence="6">
    <location>
        <begin position="389"/>
        <end position="412"/>
    </location>
</feature>
<dbReference type="PRINTS" id="PR01036">
    <property type="entry name" value="TCRTETB"/>
</dbReference>
<reference evidence="8" key="1">
    <citation type="submission" date="2020-12" db="EMBL/GenBank/DDBJ databases">
        <authorList>
            <person name="Huq M.A."/>
        </authorList>
    </citation>
    <scope>NUCLEOTIDE SEQUENCE</scope>
    <source>
        <strain evidence="8">MAHUQ-46</strain>
    </source>
</reference>
<gene>
    <name evidence="8" type="ORF">JFN88_18495</name>
</gene>
<evidence type="ECO:0000313" key="8">
    <source>
        <dbReference type="EMBL" id="MBJ6363194.1"/>
    </source>
</evidence>
<evidence type="ECO:0000259" key="7">
    <source>
        <dbReference type="PROSITE" id="PS50850"/>
    </source>
</evidence>
<dbReference type="SUPFAM" id="SSF103473">
    <property type="entry name" value="MFS general substrate transporter"/>
    <property type="match status" value="1"/>
</dbReference>
<keyword evidence="3 6" id="KW-0812">Transmembrane</keyword>
<proteinExistence type="predicted"/>
<dbReference type="GO" id="GO:0022857">
    <property type="term" value="F:transmembrane transporter activity"/>
    <property type="evidence" value="ECO:0007669"/>
    <property type="project" value="InterPro"/>
</dbReference>
<accession>A0A934J4M1</accession>
<protein>
    <submittedName>
        <fullName evidence="8">MFS transporter</fullName>
    </submittedName>
</protein>
<comment type="subcellular location">
    <subcellularLocation>
        <location evidence="1">Cell membrane</location>
        <topology evidence="1">Multi-pass membrane protein</topology>
    </subcellularLocation>
</comment>
<keyword evidence="4 6" id="KW-1133">Transmembrane helix</keyword>
<keyword evidence="2" id="KW-0813">Transport</keyword>
<evidence type="ECO:0000256" key="6">
    <source>
        <dbReference type="SAM" id="Phobius"/>
    </source>
</evidence>
<feature type="transmembrane region" description="Helical" evidence="6">
    <location>
        <begin position="106"/>
        <end position="123"/>
    </location>
</feature>
<dbReference type="Gene3D" id="1.20.1720.10">
    <property type="entry name" value="Multidrug resistance protein D"/>
    <property type="match status" value="1"/>
</dbReference>
<feature type="transmembrane region" description="Helical" evidence="6">
    <location>
        <begin position="349"/>
        <end position="369"/>
    </location>
</feature>
<feature type="transmembrane region" description="Helical" evidence="6">
    <location>
        <begin position="296"/>
        <end position="316"/>
    </location>
</feature>
<feature type="transmembrane region" description="Helical" evidence="6">
    <location>
        <begin position="323"/>
        <end position="343"/>
    </location>
</feature>
<feature type="domain" description="Major facilitator superfamily (MFS) profile" evidence="7">
    <location>
        <begin position="11"/>
        <end position="449"/>
    </location>
</feature>
<dbReference type="Proteomes" id="UP000640274">
    <property type="component" value="Unassembled WGS sequence"/>
</dbReference>
<keyword evidence="9" id="KW-1185">Reference proteome</keyword>
<feature type="transmembrane region" description="Helical" evidence="6">
    <location>
        <begin position="261"/>
        <end position="284"/>
    </location>
</feature>
<dbReference type="InterPro" id="IPR036259">
    <property type="entry name" value="MFS_trans_sf"/>
</dbReference>
<evidence type="ECO:0000256" key="5">
    <source>
        <dbReference type="ARBA" id="ARBA00023136"/>
    </source>
</evidence>
<feature type="transmembrane region" description="Helical" evidence="6">
    <location>
        <begin position="81"/>
        <end position="100"/>
    </location>
</feature>
<feature type="transmembrane region" description="Helical" evidence="6">
    <location>
        <begin position="424"/>
        <end position="444"/>
    </location>
</feature>
<organism evidence="8 9">
    <name type="scientific">Paenibacillus roseus</name>
    <dbReference type="NCBI Taxonomy" id="2798579"/>
    <lineage>
        <taxon>Bacteria</taxon>
        <taxon>Bacillati</taxon>
        <taxon>Bacillota</taxon>
        <taxon>Bacilli</taxon>
        <taxon>Bacillales</taxon>
        <taxon>Paenibacillaceae</taxon>
        <taxon>Paenibacillus</taxon>
    </lineage>
</organism>
<feature type="transmembrane region" description="Helical" evidence="6">
    <location>
        <begin position="222"/>
        <end position="241"/>
    </location>
</feature>
<feature type="transmembrane region" description="Helical" evidence="6">
    <location>
        <begin position="135"/>
        <end position="153"/>
    </location>
</feature>
<evidence type="ECO:0000256" key="3">
    <source>
        <dbReference type="ARBA" id="ARBA00022692"/>
    </source>
</evidence>
<dbReference type="RefSeq" id="WP_199020763.1">
    <property type="nucleotide sequence ID" value="NZ_JAELUP010000103.1"/>
</dbReference>
<dbReference type="Gene3D" id="1.20.1250.20">
    <property type="entry name" value="MFS general substrate transporter like domains"/>
    <property type="match status" value="1"/>
</dbReference>
<evidence type="ECO:0000256" key="1">
    <source>
        <dbReference type="ARBA" id="ARBA00004651"/>
    </source>
</evidence>
<dbReference type="PANTHER" id="PTHR42718">
    <property type="entry name" value="MAJOR FACILITATOR SUPERFAMILY MULTIDRUG TRANSPORTER MFSC"/>
    <property type="match status" value="1"/>
</dbReference>
<dbReference type="Pfam" id="PF07690">
    <property type="entry name" value="MFS_1"/>
    <property type="match status" value="2"/>
</dbReference>
<dbReference type="AlphaFoldDB" id="A0A934J4M1"/>